<dbReference type="Gene3D" id="3.40.50.300">
    <property type="entry name" value="P-loop containing nucleotide triphosphate hydrolases"/>
    <property type="match status" value="1"/>
</dbReference>
<dbReference type="CDD" id="cd06571">
    <property type="entry name" value="Bac_DnaA_C"/>
    <property type="match status" value="1"/>
</dbReference>
<dbReference type="PANTHER" id="PTHR30050">
    <property type="entry name" value="CHROMOSOMAL REPLICATION INITIATOR PROTEIN DNAA"/>
    <property type="match status" value="1"/>
</dbReference>
<keyword evidence="4 8" id="KW-0547">Nucleotide-binding</keyword>
<dbReference type="Gene3D" id="1.10.1750.10">
    <property type="match status" value="1"/>
</dbReference>
<comment type="function">
    <text evidence="8 10">Plays an essential role in the initiation and regulation of chromosomal replication. ATP-DnaA binds to the origin of replication (oriC) to initiate formation of the DNA replication initiation complex once per cell cycle. Binds the DnaA box (a 9 base pair repeat at the origin) and separates the double-stranded (ds)DNA. Forms a right-handed helical filament on oriC DNA; dsDNA binds to the exterior of the filament while single-stranded (ss)DNA is stabiized in the filament's interior. The ATP-DnaA-oriC complex binds and stabilizes one strand of the AT-rich DNA unwinding element (DUE), permitting loading of DNA polymerase. After initiation quickly degrades to an ADP-DnaA complex that is not apt for DNA replication. Binds acidic phospholipids.</text>
</comment>
<dbReference type="GO" id="GO:0005886">
    <property type="term" value="C:plasma membrane"/>
    <property type="evidence" value="ECO:0007669"/>
    <property type="project" value="TreeGrafter"/>
</dbReference>
<evidence type="ECO:0000313" key="15">
    <source>
        <dbReference type="Proteomes" id="UP000006852"/>
    </source>
</evidence>
<evidence type="ECO:0000256" key="10">
    <source>
        <dbReference type="RuleBase" id="RU000577"/>
    </source>
</evidence>
<feature type="domain" description="Chromosomal replication initiator DnaA C-terminal" evidence="13">
    <location>
        <begin position="389"/>
        <end position="458"/>
    </location>
</feature>
<evidence type="ECO:0000256" key="11">
    <source>
        <dbReference type="RuleBase" id="RU004227"/>
    </source>
</evidence>
<comment type="similarity">
    <text evidence="1 8 11">Belongs to the DnaA family.</text>
</comment>
<organism evidence="14 15">
    <name type="scientific">Treponema succinifaciens (strain ATCC 33096 / DSM 2489 / 6091)</name>
    <dbReference type="NCBI Taxonomy" id="869209"/>
    <lineage>
        <taxon>Bacteria</taxon>
        <taxon>Pseudomonadati</taxon>
        <taxon>Spirochaetota</taxon>
        <taxon>Spirochaetia</taxon>
        <taxon>Spirochaetales</taxon>
        <taxon>Treponemataceae</taxon>
        <taxon>Treponema</taxon>
    </lineage>
</organism>
<evidence type="ECO:0000259" key="12">
    <source>
        <dbReference type="SMART" id="SM00382"/>
    </source>
</evidence>
<keyword evidence="6 8" id="KW-0446">Lipid-binding</keyword>
<evidence type="ECO:0000259" key="13">
    <source>
        <dbReference type="SMART" id="SM00760"/>
    </source>
</evidence>
<evidence type="ECO:0000256" key="8">
    <source>
        <dbReference type="HAMAP-Rule" id="MF_00377"/>
    </source>
</evidence>
<evidence type="ECO:0000256" key="3">
    <source>
        <dbReference type="ARBA" id="ARBA00022705"/>
    </source>
</evidence>
<feature type="region of interest" description="Domain IV, binds dsDNA" evidence="8">
    <location>
        <begin position="361"/>
        <end position="485"/>
    </location>
</feature>
<dbReference type="Pfam" id="PF08299">
    <property type="entry name" value="Bac_DnaA_C"/>
    <property type="match status" value="1"/>
</dbReference>
<dbReference type="InterPro" id="IPR013317">
    <property type="entry name" value="DnaA_dom"/>
</dbReference>
<reference evidence="15" key="2">
    <citation type="submission" date="2011-04" db="EMBL/GenBank/DDBJ databases">
        <title>The complete genome of chromosome of Treponema succinifaciens DSM 2489.</title>
        <authorList>
            <person name="Lucas S."/>
            <person name="Copeland A."/>
            <person name="Lapidus A."/>
            <person name="Bruce D."/>
            <person name="Goodwin L."/>
            <person name="Pitluck S."/>
            <person name="Peters L."/>
            <person name="Kyrpides N."/>
            <person name="Mavromatis K."/>
            <person name="Ivanova N."/>
            <person name="Ovchinnikova G."/>
            <person name="Teshima H."/>
            <person name="Detter J.C."/>
            <person name="Tapia R."/>
            <person name="Han C."/>
            <person name="Land M."/>
            <person name="Hauser L."/>
            <person name="Markowitz V."/>
            <person name="Cheng J.-F."/>
            <person name="Hugenholtz P."/>
            <person name="Woyke T."/>
            <person name="Wu D."/>
            <person name="Gronow S."/>
            <person name="Wellnitz S."/>
            <person name="Brambilla E."/>
            <person name="Klenk H.-P."/>
            <person name="Eisen J.A."/>
        </authorList>
    </citation>
    <scope>NUCLEOTIDE SEQUENCE [LARGE SCALE GENOMIC DNA]</scope>
    <source>
        <strain evidence="15">ATCC 33096 / DSM 2489 / 6091</strain>
    </source>
</reference>
<gene>
    <name evidence="8" type="primary">dnaA</name>
    <name evidence="14" type="ordered locus">Tresu_0001</name>
</gene>
<evidence type="ECO:0000256" key="7">
    <source>
        <dbReference type="ARBA" id="ARBA00023125"/>
    </source>
</evidence>
<comment type="domain">
    <text evidence="8">Domain I is involved in oligomerization and binding regulators, domain II is flexibile and of varying length in different bacteria, domain III forms the AAA+ region, while domain IV binds dsDNA.</text>
</comment>
<dbReference type="InterPro" id="IPR001957">
    <property type="entry name" value="Chromosome_initiator_DnaA"/>
</dbReference>
<dbReference type="Proteomes" id="UP000006852">
    <property type="component" value="Chromosome"/>
</dbReference>
<evidence type="ECO:0000256" key="2">
    <source>
        <dbReference type="ARBA" id="ARBA00022490"/>
    </source>
</evidence>
<dbReference type="GO" id="GO:0005737">
    <property type="term" value="C:cytoplasm"/>
    <property type="evidence" value="ECO:0007669"/>
    <property type="project" value="UniProtKB-SubCell"/>
</dbReference>
<feature type="domain" description="AAA+ ATPase" evidence="12">
    <location>
        <begin position="173"/>
        <end position="307"/>
    </location>
</feature>
<dbReference type="PRINTS" id="PR00051">
    <property type="entry name" value="DNAA"/>
</dbReference>
<dbReference type="GO" id="GO:0003688">
    <property type="term" value="F:DNA replication origin binding"/>
    <property type="evidence" value="ECO:0007669"/>
    <property type="project" value="UniProtKB-UniRule"/>
</dbReference>
<keyword evidence="15" id="KW-1185">Reference proteome</keyword>
<protein>
    <recommendedName>
        <fullName evidence="8 9">Chromosomal replication initiator protein DnaA</fullName>
    </recommendedName>
</protein>
<comment type="subcellular location">
    <subcellularLocation>
        <location evidence="8">Cytoplasm</location>
    </subcellularLocation>
</comment>
<dbReference type="GO" id="GO:0006270">
    <property type="term" value="P:DNA replication initiation"/>
    <property type="evidence" value="ECO:0007669"/>
    <property type="project" value="UniProtKB-UniRule"/>
</dbReference>
<dbReference type="HOGENOM" id="CLU_026910_3_1_12"/>
<dbReference type="Gene3D" id="3.30.300.180">
    <property type="match status" value="1"/>
</dbReference>
<dbReference type="OrthoDB" id="9807019at2"/>
<feature type="binding site" evidence="8">
    <location>
        <position position="188"/>
    </location>
    <ligand>
        <name>ATP</name>
        <dbReference type="ChEBI" id="CHEBI:30616"/>
    </ligand>
</feature>
<dbReference type="AlphaFoldDB" id="F2NU07"/>
<dbReference type="GeneID" id="302997251"/>
<feature type="region of interest" description="Domain I, interacts with DnaA modulators" evidence="8">
    <location>
        <begin position="1"/>
        <end position="96"/>
    </location>
</feature>
<keyword evidence="2 8" id="KW-0963">Cytoplasm</keyword>
<keyword evidence="3 8" id="KW-0235">DNA replication</keyword>
<dbReference type="GO" id="GO:0006275">
    <property type="term" value="P:regulation of DNA replication"/>
    <property type="evidence" value="ECO:0007669"/>
    <property type="project" value="UniProtKB-UniRule"/>
</dbReference>
<dbReference type="InterPro" id="IPR018312">
    <property type="entry name" value="Chromosome_initiator_DnaA_CS"/>
</dbReference>
<dbReference type="InterPro" id="IPR020591">
    <property type="entry name" value="Chromosome_initiator_DnaA-like"/>
</dbReference>
<dbReference type="InterPro" id="IPR027417">
    <property type="entry name" value="P-loop_NTPase"/>
</dbReference>
<feature type="binding site" evidence="8">
    <location>
        <position position="184"/>
    </location>
    <ligand>
        <name>ATP</name>
        <dbReference type="ChEBI" id="CHEBI:30616"/>
    </ligand>
</feature>
<feature type="binding site" evidence="8">
    <location>
        <position position="187"/>
    </location>
    <ligand>
        <name>ATP</name>
        <dbReference type="ChEBI" id="CHEBI:30616"/>
    </ligand>
</feature>
<dbReference type="PANTHER" id="PTHR30050:SF2">
    <property type="entry name" value="CHROMOSOMAL REPLICATION INITIATOR PROTEIN DNAA"/>
    <property type="match status" value="1"/>
</dbReference>
<evidence type="ECO:0000256" key="6">
    <source>
        <dbReference type="ARBA" id="ARBA00023121"/>
    </source>
</evidence>
<dbReference type="InterPro" id="IPR013159">
    <property type="entry name" value="DnaA_C"/>
</dbReference>
<evidence type="ECO:0000256" key="1">
    <source>
        <dbReference type="ARBA" id="ARBA00006583"/>
    </source>
</evidence>
<dbReference type="CDD" id="cd00009">
    <property type="entry name" value="AAA"/>
    <property type="match status" value="1"/>
</dbReference>
<dbReference type="RefSeq" id="WP_013700282.1">
    <property type="nucleotide sequence ID" value="NC_015385.1"/>
</dbReference>
<evidence type="ECO:0000313" key="14">
    <source>
        <dbReference type="EMBL" id="AEB12971.1"/>
    </source>
</evidence>
<dbReference type="SUPFAM" id="SSF48295">
    <property type="entry name" value="TrpR-like"/>
    <property type="match status" value="1"/>
</dbReference>
<keyword evidence="7 8" id="KW-0238">DNA-binding</keyword>
<dbReference type="Pfam" id="PF00308">
    <property type="entry name" value="Bac_DnaA"/>
    <property type="match status" value="1"/>
</dbReference>
<accession>F2NU07</accession>
<evidence type="ECO:0000256" key="9">
    <source>
        <dbReference type="NCBIfam" id="TIGR00362"/>
    </source>
</evidence>
<dbReference type="Gene3D" id="1.10.8.60">
    <property type="match status" value="1"/>
</dbReference>
<evidence type="ECO:0000256" key="5">
    <source>
        <dbReference type="ARBA" id="ARBA00022840"/>
    </source>
</evidence>
<feature type="binding site" evidence="8">
    <location>
        <position position="186"/>
    </location>
    <ligand>
        <name>ATP</name>
        <dbReference type="ChEBI" id="CHEBI:30616"/>
    </ligand>
</feature>
<dbReference type="SUPFAM" id="SSF52540">
    <property type="entry name" value="P-loop containing nucleoside triphosphate hydrolases"/>
    <property type="match status" value="1"/>
</dbReference>
<dbReference type="GO" id="GO:0008289">
    <property type="term" value="F:lipid binding"/>
    <property type="evidence" value="ECO:0007669"/>
    <property type="project" value="UniProtKB-KW"/>
</dbReference>
<dbReference type="NCBIfam" id="TIGR00362">
    <property type="entry name" value="DnaA"/>
    <property type="match status" value="1"/>
</dbReference>
<dbReference type="InterPro" id="IPR010921">
    <property type="entry name" value="Trp_repressor/repl_initiator"/>
</dbReference>
<dbReference type="GO" id="GO:0005524">
    <property type="term" value="F:ATP binding"/>
    <property type="evidence" value="ECO:0007669"/>
    <property type="project" value="UniProtKB-UniRule"/>
</dbReference>
<sequence length="485" mass="55533">MSEQNYRAFWDEALKQIHDEYKLKGLESEFKLWFNMEYVEDTIETITVSVPSDFMWISMVNKGYVNAVESKIAELSGQNINLTYILKKRNSQKESESINSVPKTATIDSENSNISNENEIDSEKKSAPINSVPTFKIHPQLSEDYTFEKFVKGENSEFAYSASLAAAKEPGRRFNPLLIYGGVGLGKTHLMQSIGNYIYNNPPEGKENIKICYISAENFLNEFTFSLRDGTSEKFKNKYRKLDVLLLDDIHFLEDKIQTQEELFYTFEELYRTHAQIVFTCDRPISELNGIEDRLKSRFSMGTTIDLQPPSYEIRKAILLKKLEIKKKSVPEDVIDFIAKNIQSNVRELGACLDKMIGYAELLQKNLTIDIAKKLLSDNISKVSDGSISIDTIQKVVANHYNISLSDIKGVKRNKKIAYSRHIAIYIARILTESSFNEIAAEFGGKDHSTIMHSYNTIELQLKTDESLNSTIDLLIREIKDYKKL</sequence>
<dbReference type="EMBL" id="CP002631">
    <property type="protein sequence ID" value="AEB12971.1"/>
    <property type="molecule type" value="Genomic_DNA"/>
</dbReference>
<dbReference type="SMART" id="SM00382">
    <property type="entry name" value="AAA"/>
    <property type="match status" value="1"/>
</dbReference>
<comment type="caution">
    <text evidence="8">Lacks conserved residue(s) required for the propagation of feature annotation.</text>
</comment>
<keyword evidence="5 8" id="KW-0067">ATP-binding</keyword>
<proteinExistence type="inferred from homology"/>
<reference evidence="14 15" key="1">
    <citation type="journal article" date="2011" name="Stand. Genomic Sci.">
        <title>Complete genome sequence of Treponema succinifaciens type strain (6091).</title>
        <authorList>
            <person name="Han C."/>
            <person name="Gronow S."/>
            <person name="Teshima H."/>
            <person name="Lapidus A."/>
            <person name="Nolan M."/>
            <person name="Lucas S."/>
            <person name="Hammon N."/>
            <person name="Deshpande S."/>
            <person name="Cheng J.F."/>
            <person name="Zeytun A."/>
            <person name="Tapia R."/>
            <person name="Goodwin L."/>
            <person name="Pitluck S."/>
            <person name="Liolios K."/>
            <person name="Pagani I."/>
            <person name="Ivanova N."/>
            <person name="Mavromatis K."/>
            <person name="Mikhailova N."/>
            <person name="Huntemann M."/>
            <person name="Pati A."/>
            <person name="Chen A."/>
            <person name="Palaniappan K."/>
            <person name="Land M."/>
            <person name="Hauser L."/>
            <person name="Brambilla E.M."/>
            <person name="Rohde M."/>
            <person name="Goker M."/>
            <person name="Woyke T."/>
            <person name="Bristow J."/>
            <person name="Eisen J.A."/>
            <person name="Markowitz V."/>
            <person name="Hugenholtz P."/>
            <person name="Kyrpides N.C."/>
            <person name="Klenk H.P."/>
            <person name="Detter J.C."/>
        </authorList>
    </citation>
    <scope>NUCLEOTIDE SEQUENCE [LARGE SCALE GENOMIC DNA]</scope>
    <source>
        <strain evidence="15">ATCC 33096 / DSM 2489 / 6091</strain>
    </source>
</reference>
<comment type="subunit">
    <text evidence="8">Oligomerizes as a right-handed, spiral filament on DNA at oriC.</text>
</comment>
<evidence type="ECO:0000256" key="4">
    <source>
        <dbReference type="ARBA" id="ARBA00022741"/>
    </source>
</evidence>
<name>F2NU07_TRES6</name>
<dbReference type="STRING" id="869209.Tresu_0001"/>
<dbReference type="SMART" id="SM00760">
    <property type="entry name" value="Bac_DnaA_C"/>
    <property type="match status" value="1"/>
</dbReference>
<dbReference type="PROSITE" id="PS01008">
    <property type="entry name" value="DNAA"/>
    <property type="match status" value="1"/>
</dbReference>
<dbReference type="InterPro" id="IPR038454">
    <property type="entry name" value="DnaA_N_sf"/>
</dbReference>
<dbReference type="KEGG" id="tsu:Tresu_0001"/>
<dbReference type="eggNOG" id="COG0593">
    <property type="taxonomic scope" value="Bacteria"/>
</dbReference>
<dbReference type="InterPro" id="IPR003593">
    <property type="entry name" value="AAA+_ATPase"/>
</dbReference>
<dbReference type="HAMAP" id="MF_00377">
    <property type="entry name" value="DnaA_bact"/>
    <property type="match status" value="1"/>
</dbReference>